<proteinExistence type="predicted"/>
<dbReference type="CDD" id="cd21134">
    <property type="entry name" value="YTH"/>
    <property type="match status" value="1"/>
</dbReference>
<dbReference type="GO" id="GO:0003723">
    <property type="term" value="F:RNA binding"/>
    <property type="evidence" value="ECO:0007669"/>
    <property type="project" value="InterPro"/>
</dbReference>
<evidence type="ECO:0000313" key="4">
    <source>
        <dbReference type="Proteomes" id="UP000177625"/>
    </source>
</evidence>
<keyword evidence="4" id="KW-1185">Reference proteome</keyword>
<organism evidence="3 4">
    <name type="scientific">Rhynchosporium secalis</name>
    <name type="common">Barley scald fungus</name>
    <dbReference type="NCBI Taxonomy" id="38038"/>
    <lineage>
        <taxon>Eukaryota</taxon>
        <taxon>Fungi</taxon>
        <taxon>Dikarya</taxon>
        <taxon>Ascomycota</taxon>
        <taxon>Pezizomycotina</taxon>
        <taxon>Leotiomycetes</taxon>
        <taxon>Helotiales</taxon>
        <taxon>Ploettnerulaceae</taxon>
        <taxon>Rhynchosporium</taxon>
    </lineage>
</organism>
<protein>
    <recommendedName>
        <fullName evidence="2">YTH domain-containing protein</fullName>
    </recommendedName>
</protein>
<dbReference type="Gene3D" id="3.10.590.10">
    <property type="entry name" value="ph1033 like domains"/>
    <property type="match status" value="1"/>
</dbReference>
<sequence length="117" mass="12858">MESLPSSIPTPTWQRSIHWESTGAFRVRWRVVCATRFQRIGHLKNALNDGLAVLIGKDGQEIDEACGESLCEAIDEEADMALSLSWGREWVFRGQEREGEGEADGDGDGDGDGHGAR</sequence>
<feature type="domain" description="YTH" evidence="2">
    <location>
        <begin position="1"/>
        <end position="74"/>
    </location>
</feature>
<dbReference type="Proteomes" id="UP000177625">
    <property type="component" value="Unassembled WGS sequence"/>
</dbReference>
<reference evidence="4" key="1">
    <citation type="submission" date="2016-03" db="EMBL/GenBank/DDBJ databases">
        <authorList>
            <person name="Guldener U."/>
        </authorList>
    </citation>
    <scope>NUCLEOTIDE SEQUENCE [LARGE SCALE GENOMIC DNA]</scope>
</reference>
<evidence type="ECO:0000313" key="3">
    <source>
        <dbReference type="EMBL" id="CZT40829.1"/>
    </source>
</evidence>
<gene>
    <name evidence="3" type="ORF">RSE6_00492</name>
</gene>
<dbReference type="InterPro" id="IPR007275">
    <property type="entry name" value="YTH_domain"/>
</dbReference>
<dbReference type="AlphaFoldDB" id="A0A1E1LVH0"/>
<feature type="region of interest" description="Disordered" evidence="1">
    <location>
        <begin position="95"/>
        <end position="117"/>
    </location>
</feature>
<feature type="compositionally biased region" description="Acidic residues" evidence="1">
    <location>
        <begin position="101"/>
        <end position="110"/>
    </location>
</feature>
<dbReference type="EMBL" id="FJVC01000007">
    <property type="protein sequence ID" value="CZT40829.1"/>
    <property type="molecule type" value="Genomic_DNA"/>
</dbReference>
<evidence type="ECO:0000259" key="2">
    <source>
        <dbReference type="PROSITE" id="PS50882"/>
    </source>
</evidence>
<evidence type="ECO:0000256" key="1">
    <source>
        <dbReference type="SAM" id="MobiDB-lite"/>
    </source>
</evidence>
<dbReference type="PROSITE" id="PS50882">
    <property type="entry name" value="YTH"/>
    <property type="match status" value="1"/>
</dbReference>
<name>A0A1E1LVH0_RHYSE</name>
<dbReference type="Pfam" id="PF04146">
    <property type="entry name" value="YTH"/>
    <property type="match status" value="1"/>
</dbReference>
<accession>A0A1E1LVH0</accession>